<comment type="caution">
    <text evidence="1">The sequence shown here is derived from an EMBL/GenBank/DDBJ whole genome shotgun (WGS) entry which is preliminary data.</text>
</comment>
<reference evidence="1 2" key="1">
    <citation type="submission" date="2023-02" db="EMBL/GenBank/DDBJ databases">
        <title>Genome sequence of Shewanella metallivivens ER-Te-42B-Light, sp. nov., enriched from sulfide tube worms (Riftia pachyptila) isolated from Explorer Ridge in the Pacific Ocean.</title>
        <authorList>
            <person name="Maltman C."/>
            <person name="Kuzyk S.B."/>
            <person name="Kyndt J.A."/>
            <person name="Yurkov V."/>
        </authorList>
    </citation>
    <scope>NUCLEOTIDE SEQUENCE [LARGE SCALE GENOMIC DNA]</scope>
    <source>
        <strain evidence="1 2">ER-Te-42B-Light</strain>
    </source>
</reference>
<proteinExistence type="predicted"/>
<accession>A0ABT5TJE7</accession>
<keyword evidence="2" id="KW-1185">Reference proteome</keyword>
<protein>
    <recommendedName>
        <fullName evidence="3">ATP-dependent DNA helicase RecG C-terminal domain-containing protein</fullName>
    </recommendedName>
</protein>
<evidence type="ECO:0008006" key="3">
    <source>
        <dbReference type="Google" id="ProtNLM"/>
    </source>
</evidence>
<organism evidence="1 2">
    <name type="scientific">Shewanella metallivivens</name>
    <dbReference type="NCBI Taxonomy" id="2872342"/>
    <lineage>
        <taxon>Bacteria</taxon>
        <taxon>Pseudomonadati</taxon>
        <taxon>Pseudomonadota</taxon>
        <taxon>Gammaproteobacteria</taxon>
        <taxon>Alteromonadales</taxon>
        <taxon>Shewanellaceae</taxon>
        <taxon>Shewanella</taxon>
    </lineage>
</organism>
<dbReference type="RefSeq" id="WP_238107039.1">
    <property type="nucleotide sequence ID" value="NZ_JAQQPZ010000003.1"/>
</dbReference>
<evidence type="ECO:0000313" key="2">
    <source>
        <dbReference type="Proteomes" id="UP001213691"/>
    </source>
</evidence>
<sequence length="74" mass="8601">MKKTRFTESQIINILKEGEPKNSLDFLITLGYIEDNDTTDVIATMTFENMDVFTERPGMGLPRVIEVISFEYRH</sequence>
<dbReference type="EMBL" id="JAQQPZ010000003">
    <property type="protein sequence ID" value="MDD8058717.1"/>
    <property type="molecule type" value="Genomic_DNA"/>
</dbReference>
<dbReference type="Proteomes" id="UP001213691">
    <property type="component" value="Unassembled WGS sequence"/>
</dbReference>
<evidence type="ECO:0000313" key="1">
    <source>
        <dbReference type="EMBL" id="MDD8058717.1"/>
    </source>
</evidence>
<gene>
    <name evidence="1" type="ORF">PQR79_06165</name>
</gene>
<name>A0ABT5TJE7_9GAMM</name>